<gene>
    <name evidence="3" type="ORF">J2S69_000606</name>
    <name evidence="2" type="ORF">O2L01_18945</name>
</gene>
<comment type="caution">
    <text evidence="2">The sequence shown here is derived from an EMBL/GenBank/DDBJ whole genome shotgun (WGS) entry which is preliminary data.</text>
</comment>
<dbReference type="GO" id="GO:0030638">
    <property type="term" value="P:polyketide metabolic process"/>
    <property type="evidence" value="ECO:0007669"/>
    <property type="project" value="InterPro"/>
</dbReference>
<proteinExistence type="predicted"/>
<reference evidence="3 5" key="2">
    <citation type="submission" date="2023-07" db="EMBL/GenBank/DDBJ databases">
        <title>Sequencing the genomes of 1000 actinobacteria strains.</title>
        <authorList>
            <person name="Klenk H.-P."/>
        </authorList>
    </citation>
    <scope>NUCLEOTIDE SEQUENCE [LARGE SCALE GENOMIC DNA]</scope>
    <source>
        <strain evidence="3 5">DSM 44724</strain>
    </source>
</reference>
<dbReference type="InterPro" id="IPR037401">
    <property type="entry name" value="SnoaL-like"/>
</dbReference>
<dbReference type="PANTHER" id="PTHR38436">
    <property type="entry name" value="POLYKETIDE CYCLASE SNOAL-LIKE DOMAIN"/>
    <property type="match status" value="1"/>
</dbReference>
<evidence type="ECO:0000313" key="5">
    <source>
        <dbReference type="Proteomes" id="UP001183604"/>
    </source>
</evidence>
<dbReference type="RefSeq" id="WP_270123579.1">
    <property type="nucleotide sequence ID" value="NZ_BAAAOM010000002.1"/>
</dbReference>
<dbReference type="PANTHER" id="PTHR38436:SF1">
    <property type="entry name" value="ESTER CYCLASE"/>
    <property type="match status" value="1"/>
</dbReference>
<organism evidence="2 4">
    <name type="scientific">Glycomyces lechevalierae</name>
    <dbReference type="NCBI Taxonomy" id="256034"/>
    <lineage>
        <taxon>Bacteria</taxon>
        <taxon>Bacillati</taxon>
        <taxon>Actinomycetota</taxon>
        <taxon>Actinomycetes</taxon>
        <taxon>Glycomycetales</taxon>
        <taxon>Glycomycetaceae</taxon>
        <taxon>Glycomyces</taxon>
    </lineage>
</organism>
<keyword evidence="5" id="KW-1185">Reference proteome</keyword>
<reference evidence="2" key="1">
    <citation type="submission" date="2022-12" db="EMBL/GenBank/DDBJ databases">
        <title>Gycomyces niveus sp.nov., a novel actinomycete isolated from soil in Shouguang.</title>
        <authorList>
            <person name="Yang X."/>
        </authorList>
    </citation>
    <scope>NUCLEOTIDE SEQUENCE</scope>
    <source>
        <strain evidence="2">DSM 44724</strain>
    </source>
</reference>
<evidence type="ECO:0000259" key="1">
    <source>
        <dbReference type="Pfam" id="PF12680"/>
    </source>
</evidence>
<name>A0A9X3PKH9_9ACTN</name>
<protein>
    <submittedName>
        <fullName evidence="2">Ester cyclase</fullName>
    </submittedName>
    <submittedName>
        <fullName evidence="3">Steroid delta-isomerase-like uncharacterized protein</fullName>
    </submittedName>
</protein>
<dbReference type="Gene3D" id="3.10.450.50">
    <property type="match status" value="1"/>
</dbReference>
<evidence type="ECO:0000313" key="4">
    <source>
        <dbReference type="Proteomes" id="UP001145799"/>
    </source>
</evidence>
<dbReference type="EMBL" id="JAVDYD010000001">
    <property type="protein sequence ID" value="MDR7336887.1"/>
    <property type="molecule type" value="Genomic_DNA"/>
</dbReference>
<sequence>MGQAREVMDRMTETAVGQHDVDAAVELYSDDAVVMTPDAGAVKGHENIAEYWHQFIDAFPDGAYEPIMKLESDGRAVDEGYFVGTNTGDMKTPTGETIPATGKKVKLRSCDIAVVKDGKITEHHLYFDESEFMRQMGLTAP</sequence>
<dbReference type="Proteomes" id="UP001145799">
    <property type="component" value="Unassembled WGS sequence"/>
</dbReference>
<dbReference type="SUPFAM" id="SSF54427">
    <property type="entry name" value="NTF2-like"/>
    <property type="match status" value="1"/>
</dbReference>
<evidence type="ECO:0000313" key="2">
    <source>
        <dbReference type="EMBL" id="MDA1387084.1"/>
    </source>
</evidence>
<dbReference type="AlphaFoldDB" id="A0A9X3PKH9"/>
<dbReference type="Proteomes" id="UP001183604">
    <property type="component" value="Unassembled WGS sequence"/>
</dbReference>
<accession>A0A9X3PKH9</accession>
<dbReference type="InterPro" id="IPR032710">
    <property type="entry name" value="NTF2-like_dom_sf"/>
</dbReference>
<dbReference type="InterPro" id="IPR009959">
    <property type="entry name" value="Cyclase_SnoaL-like"/>
</dbReference>
<feature type="domain" description="SnoaL-like" evidence="1">
    <location>
        <begin position="10"/>
        <end position="123"/>
    </location>
</feature>
<dbReference type="Pfam" id="PF12680">
    <property type="entry name" value="SnoaL_2"/>
    <property type="match status" value="1"/>
</dbReference>
<evidence type="ECO:0000313" key="3">
    <source>
        <dbReference type="EMBL" id="MDR7336887.1"/>
    </source>
</evidence>
<dbReference type="EMBL" id="JAPZVQ010000013">
    <property type="protein sequence ID" value="MDA1387084.1"/>
    <property type="molecule type" value="Genomic_DNA"/>
</dbReference>